<dbReference type="InterPro" id="IPR011009">
    <property type="entry name" value="Kinase-like_dom_sf"/>
</dbReference>
<dbReference type="GO" id="GO:0005524">
    <property type="term" value="F:ATP binding"/>
    <property type="evidence" value="ECO:0007669"/>
    <property type="project" value="InterPro"/>
</dbReference>
<dbReference type="InterPro" id="IPR050167">
    <property type="entry name" value="Ser_Thr_protein_kinase"/>
</dbReference>
<dbReference type="InterPro" id="IPR000719">
    <property type="entry name" value="Prot_kinase_dom"/>
</dbReference>
<keyword evidence="2" id="KW-0418">Kinase</keyword>
<evidence type="ECO:0000259" key="1">
    <source>
        <dbReference type="PROSITE" id="PS50011"/>
    </source>
</evidence>
<reference evidence="2" key="1">
    <citation type="submission" date="2019-10" db="EMBL/GenBank/DDBJ databases">
        <authorList>
            <consortium name="DOE Joint Genome Institute"/>
            <person name="Kuo A."/>
            <person name="Miyauchi S."/>
            <person name="Kiss E."/>
            <person name="Drula E."/>
            <person name="Kohler A."/>
            <person name="Sanchez-Garcia M."/>
            <person name="Andreopoulos B."/>
            <person name="Barry K.W."/>
            <person name="Bonito G."/>
            <person name="Buee M."/>
            <person name="Carver A."/>
            <person name="Chen C."/>
            <person name="Cichocki N."/>
            <person name="Clum A."/>
            <person name="Culley D."/>
            <person name="Crous P.W."/>
            <person name="Fauchery L."/>
            <person name="Girlanda M."/>
            <person name="Hayes R."/>
            <person name="Keri Z."/>
            <person name="LaButti K."/>
            <person name="Lipzen A."/>
            <person name="Lombard V."/>
            <person name="Magnuson J."/>
            <person name="Maillard F."/>
            <person name="Morin E."/>
            <person name="Murat C."/>
            <person name="Nolan M."/>
            <person name="Ohm R."/>
            <person name="Pangilinan J."/>
            <person name="Pereira M."/>
            <person name="Perotto S."/>
            <person name="Peter M."/>
            <person name="Riley R."/>
            <person name="Sitrit Y."/>
            <person name="Stielow B."/>
            <person name="Szollosi G."/>
            <person name="Zifcakova L."/>
            <person name="Stursova M."/>
            <person name="Spatafora J.W."/>
            <person name="Tedersoo L."/>
            <person name="Vaario L.-M."/>
            <person name="Yamada A."/>
            <person name="Yan M."/>
            <person name="Wang P."/>
            <person name="Xu J."/>
            <person name="Bruns T."/>
            <person name="Baldrian P."/>
            <person name="Vilgalys R."/>
            <person name="Henrissat B."/>
            <person name="Grigoriev I.V."/>
            <person name="Hibbett D."/>
            <person name="Nagy L.G."/>
            <person name="Martin F.M."/>
        </authorList>
    </citation>
    <scope>NUCLEOTIDE SEQUENCE</scope>
    <source>
        <strain evidence="2">BED1</strain>
    </source>
</reference>
<accession>A0AAD4GDW5</accession>
<dbReference type="GO" id="GO:0007165">
    <property type="term" value="P:signal transduction"/>
    <property type="evidence" value="ECO:0007669"/>
    <property type="project" value="TreeGrafter"/>
</dbReference>
<name>A0AAD4GDW5_BOLED</name>
<protein>
    <submittedName>
        <fullName evidence="2">Kinase-like domain-containing protein</fullName>
    </submittedName>
</protein>
<reference evidence="2" key="2">
    <citation type="journal article" date="2020" name="Nat. Commun.">
        <title>Large-scale genome sequencing of mycorrhizal fungi provides insights into the early evolution of symbiotic traits.</title>
        <authorList>
            <person name="Miyauchi S."/>
            <person name="Kiss E."/>
            <person name="Kuo A."/>
            <person name="Drula E."/>
            <person name="Kohler A."/>
            <person name="Sanchez-Garcia M."/>
            <person name="Morin E."/>
            <person name="Andreopoulos B."/>
            <person name="Barry K.W."/>
            <person name="Bonito G."/>
            <person name="Buee M."/>
            <person name="Carver A."/>
            <person name="Chen C."/>
            <person name="Cichocki N."/>
            <person name="Clum A."/>
            <person name="Culley D."/>
            <person name="Crous P.W."/>
            <person name="Fauchery L."/>
            <person name="Girlanda M."/>
            <person name="Hayes R.D."/>
            <person name="Keri Z."/>
            <person name="LaButti K."/>
            <person name="Lipzen A."/>
            <person name="Lombard V."/>
            <person name="Magnuson J."/>
            <person name="Maillard F."/>
            <person name="Murat C."/>
            <person name="Nolan M."/>
            <person name="Ohm R.A."/>
            <person name="Pangilinan J."/>
            <person name="Pereira M.F."/>
            <person name="Perotto S."/>
            <person name="Peter M."/>
            <person name="Pfister S."/>
            <person name="Riley R."/>
            <person name="Sitrit Y."/>
            <person name="Stielow J.B."/>
            <person name="Szollosi G."/>
            <person name="Zifcakova L."/>
            <person name="Stursova M."/>
            <person name="Spatafora J.W."/>
            <person name="Tedersoo L."/>
            <person name="Vaario L.M."/>
            <person name="Yamada A."/>
            <person name="Yan M."/>
            <person name="Wang P."/>
            <person name="Xu J."/>
            <person name="Bruns T."/>
            <person name="Baldrian P."/>
            <person name="Vilgalys R."/>
            <person name="Dunand C."/>
            <person name="Henrissat B."/>
            <person name="Grigoriev I.V."/>
            <person name="Hibbett D."/>
            <person name="Nagy L.G."/>
            <person name="Martin F.M."/>
        </authorList>
    </citation>
    <scope>NUCLEOTIDE SEQUENCE</scope>
    <source>
        <strain evidence="2">BED1</strain>
    </source>
</reference>
<feature type="domain" description="Protein kinase" evidence="1">
    <location>
        <begin position="1"/>
        <end position="250"/>
    </location>
</feature>
<dbReference type="SUPFAM" id="SSF56112">
    <property type="entry name" value="Protein kinase-like (PK-like)"/>
    <property type="match status" value="1"/>
</dbReference>
<dbReference type="AlphaFoldDB" id="A0AAD4GDW5"/>
<keyword evidence="2" id="KW-0808">Transferase</keyword>
<dbReference type="PROSITE" id="PS50011">
    <property type="entry name" value="PROTEIN_KINASE_DOM"/>
    <property type="match status" value="1"/>
</dbReference>
<evidence type="ECO:0000313" key="3">
    <source>
        <dbReference type="Proteomes" id="UP001194468"/>
    </source>
</evidence>
<dbReference type="Pfam" id="PF07714">
    <property type="entry name" value="PK_Tyr_Ser-Thr"/>
    <property type="match status" value="1"/>
</dbReference>
<sequence>MAFCLEDLPCCLEDSYEEEYWNVPDEGKSTLESTSRGHEFIAYWPSIQVYKEYKERNEYISSWLPRPASVVCMWHSFGAPQCAKLSVLNDWATILRSRHARGVVHGNLTPESVGIVHGKGILNTLALSQPTRISRTGESRVGDVTDVYGARWAATEFFRLDNGDPCPTKMSDVYSFACLMLQVLTGSVPYCATKRPEQVVYLKYLGREPIDAQTPEVADRYVALMRWCWSPEPDKRPSMETIVDFIEEEINRFEE</sequence>
<comment type="caution">
    <text evidence="2">The sequence shown here is derived from an EMBL/GenBank/DDBJ whole genome shotgun (WGS) entry which is preliminary data.</text>
</comment>
<keyword evidence="3" id="KW-1185">Reference proteome</keyword>
<dbReference type="Proteomes" id="UP001194468">
    <property type="component" value="Unassembled WGS sequence"/>
</dbReference>
<dbReference type="PANTHER" id="PTHR23257">
    <property type="entry name" value="SERINE-THREONINE PROTEIN KINASE"/>
    <property type="match status" value="1"/>
</dbReference>
<evidence type="ECO:0000313" key="2">
    <source>
        <dbReference type="EMBL" id="KAF8438441.1"/>
    </source>
</evidence>
<dbReference type="EMBL" id="WHUW01000016">
    <property type="protein sequence ID" value="KAF8438441.1"/>
    <property type="molecule type" value="Genomic_DNA"/>
</dbReference>
<dbReference type="GO" id="GO:0005737">
    <property type="term" value="C:cytoplasm"/>
    <property type="evidence" value="ECO:0007669"/>
    <property type="project" value="TreeGrafter"/>
</dbReference>
<proteinExistence type="predicted"/>
<dbReference type="Gene3D" id="1.10.510.10">
    <property type="entry name" value="Transferase(Phosphotransferase) domain 1"/>
    <property type="match status" value="1"/>
</dbReference>
<gene>
    <name evidence="2" type="ORF">L210DRAFT_3543893</name>
</gene>
<organism evidence="2 3">
    <name type="scientific">Boletus edulis BED1</name>
    <dbReference type="NCBI Taxonomy" id="1328754"/>
    <lineage>
        <taxon>Eukaryota</taxon>
        <taxon>Fungi</taxon>
        <taxon>Dikarya</taxon>
        <taxon>Basidiomycota</taxon>
        <taxon>Agaricomycotina</taxon>
        <taxon>Agaricomycetes</taxon>
        <taxon>Agaricomycetidae</taxon>
        <taxon>Boletales</taxon>
        <taxon>Boletineae</taxon>
        <taxon>Boletaceae</taxon>
        <taxon>Boletoideae</taxon>
        <taxon>Boletus</taxon>
    </lineage>
</organism>
<dbReference type="GO" id="GO:0004672">
    <property type="term" value="F:protein kinase activity"/>
    <property type="evidence" value="ECO:0007669"/>
    <property type="project" value="InterPro"/>
</dbReference>
<dbReference type="InterPro" id="IPR001245">
    <property type="entry name" value="Ser-Thr/Tyr_kinase_cat_dom"/>
</dbReference>
<dbReference type="PANTHER" id="PTHR23257:SF963">
    <property type="entry name" value="AT08303P"/>
    <property type="match status" value="1"/>
</dbReference>